<sequence>MAYFCNEPSSDTVEAYVKAIEGAADGHISAITLAEIHYTVRAIDDEERADAVVDVLKKSGIHRIDTEQMWASAVDFKFHYSPALGDAFALGTAAHVDGMPLVGAGDDYDDIIDVPITQFGTESA</sequence>
<gene>
    <name evidence="2" type="ORF">ABNG04_15125</name>
</gene>
<accession>A0ABD5M5B2</accession>
<evidence type="ECO:0000259" key="1">
    <source>
        <dbReference type="Pfam" id="PF01850"/>
    </source>
</evidence>
<reference evidence="2 3" key="1">
    <citation type="submission" date="2024-06" db="EMBL/GenBank/DDBJ databases">
        <title>Halorubrum miltondacostae sp. nov., a potential PHA producer isolated from an inland solar saltern in Rio Maior, Portugal.</title>
        <authorList>
            <person name="Albuquerque L."/>
            <person name="Viver T."/>
            <person name="Barroso C."/>
            <person name="Claudino R."/>
            <person name="Galvan M."/>
            <person name="Simoes G."/>
            <person name="Lobo Da Cunha A."/>
            <person name="Egas C."/>
        </authorList>
    </citation>
    <scope>NUCLEOTIDE SEQUENCE [LARGE SCALE GENOMIC DNA]</scope>
    <source>
        <strain evidence="2 3">RMP-11</strain>
    </source>
</reference>
<dbReference type="AlphaFoldDB" id="A0ABD5M5B2"/>
<dbReference type="InterPro" id="IPR029060">
    <property type="entry name" value="PIN-like_dom_sf"/>
</dbReference>
<dbReference type="RefSeq" id="WP_371163284.1">
    <property type="nucleotide sequence ID" value="NZ_JBEDNX010000003.1"/>
</dbReference>
<dbReference type="EMBL" id="JBEDNY010000006">
    <property type="protein sequence ID" value="MEZ3165178.1"/>
    <property type="molecule type" value="Genomic_DNA"/>
</dbReference>
<organism evidence="2 3">
    <name type="scientific">Halorubrum miltondacostae</name>
    <dbReference type="NCBI Taxonomy" id="3076378"/>
    <lineage>
        <taxon>Archaea</taxon>
        <taxon>Methanobacteriati</taxon>
        <taxon>Methanobacteriota</taxon>
        <taxon>Stenosarchaea group</taxon>
        <taxon>Halobacteria</taxon>
        <taxon>Halobacteriales</taxon>
        <taxon>Haloferacaceae</taxon>
        <taxon>Halorubrum</taxon>
    </lineage>
</organism>
<comment type="caution">
    <text evidence="2">The sequence shown here is derived from an EMBL/GenBank/DDBJ whole genome shotgun (WGS) entry which is preliminary data.</text>
</comment>
<protein>
    <submittedName>
        <fullName evidence="2">PIN domain-containing protein</fullName>
    </submittedName>
</protein>
<proteinExistence type="predicted"/>
<keyword evidence="3" id="KW-1185">Reference proteome</keyword>
<dbReference type="Pfam" id="PF01850">
    <property type="entry name" value="PIN"/>
    <property type="match status" value="1"/>
</dbReference>
<evidence type="ECO:0000313" key="2">
    <source>
        <dbReference type="EMBL" id="MEZ3165178.1"/>
    </source>
</evidence>
<dbReference type="InterPro" id="IPR002716">
    <property type="entry name" value="PIN_dom"/>
</dbReference>
<dbReference type="SUPFAM" id="SSF88723">
    <property type="entry name" value="PIN domain-like"/>
    <property type="match status" value="1"/>
</dbReference>
<name>A0ABD5M5B2_9EURY</name>
<evidence type="ECO:0000313" key="3">
    <source>
        <dbReference type="Proteomes" id="UP001567572"/>
    </source>
</evidence>
<feature type="domain" description="PIN" evidence="1">
    <location>
        <begin position="10"/>
        <end position="102"/>
    </location>
</feature>
<dbReference type="Proteomes" id="UP001567572">
    <property type="component" value="Unassembled WGS sequence"/>
</dbReference>
<dbReference type="Gene3D" id="3.40.50.1010">
    <property type="entry name" value="5'-nuclease"/>
    <property type="match status" value="1"/>
</dbReference>